<organism evidence="11 12">
    <name type="scientific">Saitoella complicata (strain BCRC 22490 / CBS 7301 / JCM 7358 / NBRC 10748 / NRRL Y-17804)</name>
    <dbReference type="NCBI Taxonomy" id="698492"/>
    <lineage>
        <taxon>Eukaryota</taxon>
        <taxon>Fungi</taxon>
        <taxon>Dikarya</taxon>
        <taxon>Ascomycota</taxon>
        <taxon>Taphrinomycotina</taxon>
        <taxon>Taphrinomycotina incertae sedis</taxon>
        <taxon>Saitoella</taxon>
    </lineage>
</organism>
<feature type="domain" description="AAA+ ATPase" evidence="10">
    <location>
        <begin position="330"/>
        <end position="469"/>
    </location>
</feature>
<dbReference type="SMART" id="SM00382">
    <property type="entry name" value="AAA"/>
    <property type="match status" value="1"/>
</dbReference>
<reference evidence="11 12" key="3">
    <citation type="journal article" date="2015" name="Genome Announc.">
        <title>Draft Genome Sequence of the Archiascomycetous Yeast Saitoella complicata.</title>
        <authorList>
            <person name="Yamauchi K."/>
            <person name="Kondo S."/>
            <person name="Hamamoto M."/>
            <person name="Takahashi Y."/>
            <person name="Ogura Y."/>
            <person name="Hayashi T."/>
            <person name="Nishida H."/>
        </authorList>
    </citation>
    <scope>NUCLEOTIDE SEQUENCE [LARGE SCALE GENOMIC DNA]</scope>
    <source>
        <strain evidence="11 12">NRRL Y-17804</strain>
    </source>
</reference>
<keyword evidence="3" id="KW-0547">Nucleotide-binding</keyword>
<feature type="region of interest" description="Disordered" evidence="9">
    <location>
        <begin position="31"/>
        <end position="50"/>
    </location>
</feature>
<dbReference type="CDD" id="cd18140">
    <property type="entry name" value="HLD_clamp_RFC"/>
    <property type="match status" value="1"/>
</dbReference>
<dbReference type="PANTHER" id="PTHR46765:SF1">
    <property type="entry name" value="P-LOOP CONTAINING NUCLEOSIDE TRIPHOSPHATE HYDROLASES SUPERFAMILY PROTEIN"/>
    <property type="match status" value="1"/>
</dbReference>
<evidence type="ECO:0000256" key="5">
    <source>
        <dbReference type="ARBA" id="ARBA00023125"/>
    </source>
</evidence>
<feature type="compositionally biased region" description="Acidic residues" evidence="9">
    <location>
        <begin position="94"/>
        <end position="103"/>
    </location>
</feature>
<comment type="caution">
    <text evidence="11">The sequence shown here is derived from an EMBL/GenBank/DDBJ whole genome shotgun (WGS) entry which is preliminary data.</text>
</comment>
<dbReference type="InterPro" id="IPR047854">
    <property type="entry name" value="RFC_lid"/>
</dbReference>
<evidence type="ECO:0000256" key="8">
    <source>
        <dbReference type="ARBA" id="ARBA00043975"/>
    </source>
</evidence>
<feature type="compositionally biased region" description="Low complexity" evidence="9">
    <location>
        <begin position="33"/>
        <end position="50"/>
    </location>
</feature>
<evidence type="ECO:0000256" key="4">
    <source>
        <dbReference type="ARBA" id="ARBA00022840"/>
    </source>
</evidence>
<feature type="region of interest" description="Disordered" evidence="9">
    <location>
        <begin position="61"/>
        <end position="116"/>
    </location>
</feature>
<dbReference type="Pfam" id="PF00004">
    <property type="entry name" value="AAA"/>
    <property type="match status" value="1"/>
</dbReference>
<evidence type="ECO:0000256" key="1">
    <source>
        <dbReference type="ARBA" id="ARBA00004123"/>
    </source>
</evidence>
<dbReference type="InterPro" id="IPR027417">
    <property type="entry name" value="P-loop_NTPase"/>
</dbReference>
<gene>
    <name evidence="11" type="ORF">G7K_3082-t1</name>
</gene>
<comment type="subcellular location">
    <subcellularLocation>
        <location evidence="1">Nucleus</location>
    </subcellularLocation>
</comment>
<dbReference type="InterPro" id="IPR053016">
    <property type="entry name" value="CTF18-RFC_complex"/>
</dbReference>
<dbReference type="AlphaFoldDB" id="A0A0E9NHP8"/>
<keyword evidence="2" id="KW-0235">DNA replication</keyword>
<evidence type="ECO:0000256" key="2">
    <source>
        <dbReference type="ARBA" id="ARBA00022705"/>
    </source>
</evidence>
<feature type="compositionally biased region" description="Low complexity" evidence="9">
    <location>
        <begin position="61"/>
        <end position="83"/>
    </location>
</feature>
<keyword evidence="5" id="KW-0238">DNA-binding</keyword>
<dbReference type="Proteomes" id="UP000033140">
    <property type="component" value="Unassembled WGS sequence"/>
</dbReference>
<dbReference type="STRING" id="698492.A0A0E9NHP8"/>
<evidence type="ECO:0000313" key="11">
    <source>
        <dbReference type="EMBL" id="GAO48920.1"/>
    </source>
</evidence>
<sequence>MYTDEMEAMDEVHQETIAKKTQQGIVIQHNMRSPPHFSSSQPPFSPSQRLARQNAAQNALNSLHLPSSPPSQLLEEESQSQSLGVNRCDPSAYDYDDDEEEMEIGGSPTRSRTMGPPTVLAKALNEASDKEINTPPAAKFSFDNPSLGRLASIQSHDDLPGVHLPKHDHLRPPPPGMLHVKGFTSNGTPLWFPKKAPKPPRTRRMDMPDGASYGLDRINKLLDELETEDLLLAQQESLQQMEQDVNDADEIDIVKRNTLWTDKYRPQKFTDLLGDERTHRDLLRWLKHWDFCVFGKGNPESTLKSFKSDSSFGGGGSDFTPAPDVYKRPEQRIIMLTGPPGYGKTTLAHIAAKQCGYEVIEINASDDRTGAAVRNKVGNALDTHSITGSGKPACIIIDEIDGVSGQGGEQSFIKALLDFVTADEQASLGARKRKKKKTTKPLLRPIICICNDQFAPALRPLRQYAQILRFKKLPTTSIVNRLKQICTKEGLQADLNALGLLCERTEGDMRSCMNALQFVRMKGDKLTVDTVSNSSGVIGQKDVGKSSWSVVESIFRVLHAKEERVKFNTGISTGHGKRFVGRLVEEVMTNGEYDKVMMGCFTAYPTQPYHDNLLSKPCQASDWLFFHDSIQRGIFDRQLGELGHYSPYAPVAFHHLFGTIKRHVPVERSNADWDAHQKTLQNREILDTLMSHTTPTLRQIFRGSETFVLELASFLIRIISPDLKPVNSQLVKSGEREMLKRVVEAMIGFEMKYVQYKTEEGLLIYRLEPPLEGAVMFEGGVSQKVLPQRYAIRQMIAQGIERVRLQRRKTEVLGITPEEPTSSTKKGEVGAAGGKEAVKKDFFGRVIVPKTEEENEGEGAEKKKRKWEAEKPRVWVKYHDGYSNAVRKLITLNELLS</sequence>
<proteinExistence type="inferred from homology"/>
<dbReference type="PANTHER" id="PTHR46765">
    <property type="entry name" value="P-LOOP CONTAINING NUCLEOSIDE TRIPHOSPHATE HYDROLASES SUPERFAMILY PROTEIN"/>
    <property type="match status" value="1"/>
</dbReference>
<dbReference type="GO" id="GO:0005634">
    <property type="term" value="C:nucleus"/>
    <property type="evidence" value="ECO:0007669"/>
    <property type="project" value="UniProtKB-SubCell"/>
</dbReference>
<dbReference type="InterPro" id="IPR003959">
    <property type="entry name" value="ATPase_AAA_core"/>
</dbReference>
<dbReference type="GO" id="GO:0016887">
    <property type="term" value="F:ATP hydrolysis activity"/>
    <property type="evidence" value="ECO:0007669"/>
    <property type="project" value="InterPro"/>
</dbReference>
<dbReference type="GO" id="GO:0005524">
    <property type="term" value="F:ATP binding"/>
    <property type="evidence" value="ECO:0007669"/>
    <property type="project" value="UniProtKB-KW"/>
</dbReference>
<evidence type="ECO:0000256" key="9">
    <source>
        <dbReference type="SAM" id="MobiDB-lite"/>
    </source>
</evidence>
<dbReference type="GO" id="GO:0006261">
    <property type="term" value="P:DNA-templated DNA replication"/>
    <property type="evidence" value="ECO:0007669"/>
    <property type="project" value="UniProtKB-ARBA"/>
</dbReference>
<reference evidence="11 12" key="2">
    <citation type="journal article" date="2014" name="J. Gen. Appl. Microbiol.">
        <title>The early diverging ascomycetous budding yeast Saitoella complicata has three histone deacetylases belonging to the Clr6, Hos2, and Rpd3 lineages.</title>
        <authorList>
            <person name="Nishida H."/>
            <person name="Matsumoto T."/>
            <person name="Kondo S."/>
            <person name="Hamamoto M."/>
            <person name="Yoshikawa H."/>
        </authorList>
    </citation>
    <scope>NUCLEOTIDE SEQUENCE [LARGE SCALE GENOMIC DNA]</scope>
    <source>
        <strain evidence="11 12">NRRL Y-17804</strain>
    </source>
</reference>
<dbReference type="SUPFAM" id="SSF52540">
    <property type="entry name" value="P-loop containing nucleoside triphosphate hydrolases"/>
    <property type="match status" value="1"/>
</dbReference>
<protein>
    <recommendedName>
        <fullName evidence="10">AAA+ ATPase domain-containing protein</fullName>
    </recommendedName>
</protein>
<feature type="region of interest" description="Disordered" evidence="9">
    <location>
        <begin position="189"/>
        <end position="209"/>
    </location>
</feature>
<keyword evidence="7" id="KW-0131">Cell cycle</keyword>
<evidence type="ECO:0000313" key="12">
    <source>
        <dbReference type="Proteomes" id="UP000033140"/>
    </source>
</evidence>
<dbReference type="Gene3D" id="1.10.8.60">
    <property type="match status" value="1"/>
</dbReference>
<evidence type="ECO:0000256" key="6">
    <source>
        <dbReference type="ARBA" id="ARBA00023242"/>
    </source>
</evidence>
<name>A0A0E9NHP8_SAICN</name>
<dbReference type="OMA" id="RWLKGWE"/>
<dbReference type="Pfam" id="PF25361">
    <property type="entry name" value="AAA_lid_RFC1"/>
    <property type="match status" value="1"/>
</dbReference>
<dbReference type="Gene3D" id="3.40.50.300">
    <property type="entry name" value="P-loop containing nucleotide triphosphate hydrolases"/>
    <property type="match status" value="1"/>
</dbReference>
<keyword evidence="12" id="KW-1185">Reference proteome</keyword>
<dbReference type="InterPro" id="IPR003593">
    <property type="entry name" value="AAA+_ATPase"/>
</dbReference>
<reference evidence="11 12" key="1">
    <citation type="journal article" date="2011" name="J. Gen. Appl. Microbiol.">
        <title>Draft genome sequencing of the enigmatic yeast Saitoella complicata.</title>
        <authorList>
            <person name="Nishida H."/>
            <person name="Hamamoto M."/>
            <person name="Sugiyama J."/>
        </authorList>
    </citation>
    <scope>NUCLEOTIDE SEQUENCE [LARGE SCALE GENOMIC DNA]</scope>
    <source>
        <strain evidence="11 12">NRRL Y-17804</strain>
    </source>
</reference>
<keyword evidence="4" id="KW-0067">ATP-binding</keyword>
<keyword evidence="6" id="KW-0539">Nucleus</keyword>
<evidence type="ECO:0000256" key="7">
    <source>
        <dbReference type="ARBA" id="ARBA00023306"/>
    </source>
</evidence>
<evidence type="ECO:0000259" key="10">
    <source>
        <dbReference type="SMART" id="SM00382"/>
    </source>
</evidence>
<evidence type="ECO:0000256" key="3">
    <source>
        <dbReference type="ARBA" id="ARBA00022741"/>
    </source>
</evidence>
<comment type="similarity">
    <text evidence="8">Belongs to the activator 1 small subunits family. CTF18 subfamily.</text>
</comment>
<dbReference type="GO" id="GO:0003677">
    <property type="term" value="F:DNA binding"/>
    <property type="evidence" value="ECO:0007669"/>
    <property type="project" value="UniProtKB-KW"/>
</dbReference>
<dbReference type="CDD" id="cd00009">
    <property type="entry name" value="AAA"/>
    <property type="match status" value="1"/>
</dbReference>
<dbReference type="EMBL" id="BACD03000018">
    <property type="protein sequence ID" value="GAO48920.1"/>
    <property type="molecule type" value="Genomic_DNA"/>
</dbReference>
<accession>A0A0E9NHP8</accession>